<name>A0A6C0JZR8_9ZZZZ</name>
<dbReference type="EMBL" id="MN740712">
    <property type="protein sequence ID" value="QHU09398.1"/>
    <property type="molecule type" value="Genomic_DNA"/>
</dbReference>
<protein>
    <recommendedName>
        <fullName evidence="2">Restriction endonuclease type IV Mrr domain-containing protein</fullName>
    </recommendedName>
</protein>
<organism evidence="1">
    <name type="scientific">viral metagenome</name>
    <dbReference type="NCBI Taxonomy" id="1070528"/>
    <lineage>
        <taxon>unclassified sequences</taxon>
        <taxon>metagenomes</taxon>
        <taxon>organismal metagenomes</taxon>
    </lineage>
</organism>
<reference evidence="1" key="1">
    <citation type="journal article" date="2020" name="Nature">
        <title>Giant virus diversity and host interactions through global metagenomics.</title>
        <authorList>
            <person name="Schulz F."/>
            <person name="Roux S."/>
            <person name="Paez-Espino D."/>
            <person name="Jungbluth S."/>
            <person name="Walsh D.A."/>
            <person name="Denef V.J."/>
            <person name="McMahon K.D."/>
            <person name="Konstantinidis K.T."/>
            <person name="Eloe-Fadrosh E.A."/>
            <person name="Kyrpides N.C."/>
            <person name="Woyke T."/>
        </authorList>
    </citation>
    <scope>NUCLEOTIDE SEQUENCE</scope>
    <source>
        <strain evidence="1">GVMAG-S-1074260-58</strain>
    </source>
</reference>
<evidence type="ECO:0000313" key="1">
    <source>
        <dbReference type="EMBL" id="QHU09398.1"/>
    </source>
</evidence>
<accession>A0A6C0JZR8</accession>
<sequence>MPERSLPFHESIQSFYDLSEETQIKIIQIGLLLHEQGVLQTQTWNNERWQSHMDELLTKHQSQVSSVHEALEQEKLNFERYKQMSESQQTIYIEEAISRERQIQKTQLQQLTQTNTDLLSRMNRLQSEIEEKYLSRFMESSKAHQEILMQQRDREETMRLDYETRLSRQQNSSLRGRDGEEAVMEQLTTLFPKADVEDTHTTPHRGDFIMRHDDMTVMIETKNYSRNVQKAEIDKFYSDIDNPSNRDVQCGLFVSLHTGICNKDDFQFEIRNKVPILFIHRLYSNFGSLQIAMSFFKMLIEQKDIDLTHKQTMDAFKHIASSLKRNFQKQKTNLDRYYSTQMEFITSQQNNLTELYGILKQKD</sequence>
<dbReference type="AlphaFoldDB" id="A0A6C0JZR8"/>
<proteinExistence type="predicted"/>
<evidence type="ECO:0008006" key="2">
    <source>
        <dbReference type="Google" id="ProtNLM"/>
    </source>
</evidence>